<dbReference type="EMBL" id="CP007145">
    <property type="protein sequence ID" value="AHJ99590.1"/>
    <property type="molecule type" value="Genomic_DNA"/>
</dbReference>
<reference evidence="4 5" key="1">
    <citation type="submission" date="2014-01" db="EMBL/GenBank/DDBJ databases">
        <title>Complete genome sequence of ionizing-radiation resistance bacterium Hymenobacter swuensis DY53.</title>
        <authorList>
            <person name="Jung J.-H."/>
            <person name="Jeong S.-W."/>
            <person name="Joe M.-H."/>
            <person name="Cho y.-j."/>
            <person name="Kim M.-K."/>
            <person name="Lim S.-Y."/>
        </authorList>
    </citation>
    <scope>NUCLEOTIDE SEQUENCE [LARGE SCALE GENOMIC DNA]</scope>
    <source>
        <strain evidence="4 5">DY53</strain>
    </source>
</reference>
<dbReference type="PATRIC" id="fig|1227739.3.peg.4144"/>
<dbReference type="PROSITE" id="PS51186">
    <property type="entry name" value="GNAT"/>
    <property type="match status" value="1"/>
</dbReference>
<keyword evidence="5" id="KW-1185">Reference proteome</keyword>
<evidence type="ECO:0000256" key="1">
    <source>
        <dbReference type="ARBA" id="ARBA00022679"/>
    </source>
</evidence>
<dbReference type="SUPFAM" id="SSF55729">
    <property type="entry name" value="Acyl-CoA N-acyltransferases (Nat)"/>
    <property type="match status" value="1"/>
</dbReference>
<dbReference type="eggNOG" id="COG0456">
    <property type="taxonomic scope" value="Bacteria"/>
</dbReference>
<dbReference type="PANTHER" id="PTHR43877">
    <property type="entry name" value="AMINOALKYLPHOSPHONATE N-ACETYLTRANSFERASE-RELATED-RELATED"/>
    <property type="match status" value="1"/>
</dbReference>
<dbReference type="Proteomes" id="UP000019423">
    <property type="component" value="Chromosome"/>
</dbReference>
<protein>
    <submittedName>
        <fullName evidence="4">N-acetyltransferase GCN5</fullName>
    </submittedName>
</protein>
<dbReference type="KEGG" id="hsw:Hsw_3995"/>
<feature type="domain" description="N-acetyltransferase" evidence="3">
    <location>
        <begin position="16"/>
        <end position="183"/>
    </location>
</feature>
<dbReference type="CDD" id="cd04301">
    <property type="entry name" value="NAT_SF"/>
    <property type="match status" value="1"/>
</dbReference>
<keyword evidence="1 4" id="KW-0808">Transferase</keyword>
<dbReference type="InterPro" id="IPR016181">
    <property type="entry name" value="Acyl_CoA_acyltransferase"/>
</dbReference>
<name>W8FD18_9BACT</name>
<evidence type="ECO:0000256" key="2">
    <source>
        <dbReference type="ARBA" id="ARBA00023315"/>
    </source>
</evidence>
<organism evidence="4 5">
    <name type="scientific">Hymenobacter swuensis DY53</name>
    <dbReference type="NCBI Taxonomy" id="1227739"/>
    <lineage>
        <taxon>Bacteria</taxon>
        <taxon>Pseudomonadati</taxon>
        <taxon>Bacteroidota</taxon>
        <taxon>Cytophagia</taxon>
        <taxon>Cytophagales</taxon>
        <taxon>Hymenobacteraceae</taxon>
        <taxon>Hymenobacter</taxon>
    </lineage>
</organism>
<accession>W8FD18</accession>
<dbReference type="InterPro" id="IPR050832">
    <property type="entry name" value="Bact_Acetyltransf"/>
</dbReference>
<evidence type="ECO:0000259" key="3">
    <source>
        <dbReference type="PROSITE" id="PS51186"/>
    </source>
</evidence>
<keyword evidence="2" id="KW-0012">Acyltransferase</keyword>
<gene>
    <name evidence="4" type="ORF">Hsw_3995</name>
</gene>
<dbReference type="Pfam" id="PF00583">
    <property type="entry name" value="Acetyltransf_1"/>
    <property type="match status" value="1"/>
</dbReference>
<evidence type="ECO:0000313" key="5">
    <source>
        <dbReference type="Proteomes" id="UP000019423"/>
    </source>
</evidence>
<dbReference type="GO" id="GO:0016747">
    <property type="term" value="F:acyltransferase activity, transferring groups other than amino-acyl groups"/>
    <property type="evidence" value="ECO:0007669"/>
    <property type="project" value="InterPro"/>
</dbReference>
<proteinExistence type="predicted"/>
<dbReference type="AlphaFoldDB" id="W8FD18"/>
<sequence>MTPFFLIISLLHHPNKMPRLATAADLPTILDLIRQVVPLMNAAGNWQWTVEYPNEAVFQRDIERQHLWVAELDGRVAAVAALTHNDQDAEYAQADWDVAEPALVTHRLAVHPQAQGHGLAAGLLAQAEVLARQQGLRVLRVDTNSENQATQQLFPKLGYRYAGEITLAFRPGLRFFCYEKQLA</sequence>
<dbReference type="Gene3D" id="3.40.630.30">
    <property type="match status" value="1"/>
</dbReference>
<dbReference type="HOGENOM" id="CLU_013985_13_2_10"/>
<dbReference type="InterPro" id="IPR000182">
    <property type="entry name" value="GNAT_dom"/>
</dbReference>
<evidence type="ECO:0000313" key="4">
    <source>
        <dbReference type="EMBL" id="AHJ99590.1"/>
    </source>
</evidence>